<dbReference type="AlphaFoldDB" id="E2ZE86"/>
<dbReference type="GO" id="GO:0009236">
    <property type="term" value="P:cobalamin biosynthetic process"/>
    <property type="evidence" value="ECO:0007669"/>
    <property type="project" value="UniProtKB-UniRule"/>
</dbReference>
<dbReference type="EMBL" id="AECS01000049">
    <property type="protein sequence ID" value="EFQ03360.1"/>
    <property type="molecule type" value="Genomic_DNA"/>
</dbReference>
<comment type="pathway">
    <text evidence="3 19">Cofactor biosynthesis; adenosylcobalamin biosynthesis; adenosylcobalamin from cob(II)yrinate a,c-diamide: step 7/7.</text>
</comment>
<dbReference type="STRING" id="706434.HMPREF9429_01788"/>
<feature type="transmembrane region" description="Helical" evidence="19">
    <location>
        <begin position="174"/>
        <end position="202"/>
    </location>
</feature>
<comment type="caution">
    <text evidence="20">The sequence shown here is derived from an EMBL/GenBank/DDBJ whole genome shotgun (WGS) entry which is preliminary data.</text>
</comment>
<evidence type="ECO:0000256" key="1">
    <source>
        <dbReference type="ARBA" id="ARBA00001946"/>
    </source>
</evidence>
<dbReference type="Pfam" id="PF02654">
    <property type="entry name" value="CobS"/>
    <property type="match status" value="1"/>
</dbReference>
<evidence type="ECO:0000256" key="17">
    <source>
        <dbReference type="ARBA" id="ARBA00048623"/>
    </source>
</evidence>
<feature type="transmembrane region" description="Helical" evidence="19">
    <location>
        <begin position="54"/>
        <end position="72"/>
    </location>
</feature>
<organism evidence="20 21">
    <name type="scientific">Megasphaera micronuciformis F0359</name>
    <dbReference type="NCBI Taxonomy" id="706434"/>
    <lineage>
        <taxon>Bacteria</taxon>
        <taxon>Bacillati</taxon>
        <taxon>Bacillota</taxon>
        <taxon>Negativicutes</taxon>
        <taxon>Veillonellales</taxon>
        <taxon>Veillonellaceae</taxon>
        <taxon>Megasphaera</taxon>
    </lineage>
</organism>
<dbReference type="eggNOG" id="COG0368">
    <property type="taxonomic scope" value="Bacteria"/>
</dbReference>
<dbReference type="PANTHER" id="PTHR34148">
    <property type="entry name" value="ADENOSYLCOBINAMIDE-GDP RIBAZOLETRANSFERASE"/>
    <property type="match status" value="1"/>
</dbReference>
<evidence type="ECO:0000256" key="10">
    <source>
        <dbReference type="ARBA" id="ARBA00022692"/>
    </source>
</evidence>
<accession>E2ZE86</accession>
<evidence type="ECO:0000313" key="21">
    <source>
        <dbReference type="Proteomes" id="UP000003195"/>
    </source>
</evidence>
<keyword evidence="21" id="KW-1185">Reference proteome</keyword>
<protein>
    <recommendedName>
        <fullName evidence="6 19">Adenosylcobinamide-GDP ribazoletransferase</fullName>
        <ecNumber evidence="5 19">2.7.8.26</ecNumber>
    </recommendedName>
    <alternativeName>
        <fullName evidence="16 19">Cobalamin synthase</fullName>
    </alternativeName>
    <alternativeName>
        <fullName evidence="15 19">Cobalamin-5'-phosphate synthase</fullName>
    </alternativeName>
</protein>
<dbReference type="NCBIfam" id="TIGR00317">
    <property type="entry name" value="cobS"/>
    <property type="match status" value="1"/>
</dbReference>
<keyword evidence="10 19" id="KW-0812">Transmembrane</keyword>
<evidence type="ECO:0000256" key="15">
    <source>
        <dbReference type="ARBA" id="ARBA00032605"/>
    </source>
</evidence>
<proteinExistence type="inferred from homology"/>
<keyword evidence="11 19" id="KW-0460">Magnesium</keyword>
<dbReference type="GO" id="GO:0008818">
    <property type="term" value="F:cobalamin 5'-phosphate synthase activity"/>
    <property type="evidence" value="ECO:0007669"/>
    <property type="project" value="UniProtKB-UniRule"/>
</dbReference>
<reference evidence="20 21" key="1">
    <citation type="submission" date="2010-08" db="EMBL/GenBank/DDBJ databases">
        <authorList>
            <person name="Weinstock G."/>
            <person name="Sodergren E."/>
            <person name="Clifton S."/>
            <person name="Fulton L."/>
            <person name="Fulton B."/>
            <person name="Courtney L."/>
            <person name="Fronick C."/>
            <person name="Harrison M."/>
            <person name="Strong C."/>
            <person name="Farmer C."/>
            <person name="Delahaunty K."/>
            <person name="Markovic C."/>
            <person name="Hall O."/>
            <person name="Minx P."/>
            <person name="Tomlinson C."/>
            <person name="Mitreva M."/>
            <person name="Hou S."/>
            <person name="Chen J."/>
            <person name="Wollam A."/>
            <person name="Pepin K.H."/>
            <person name="Johnson M."/>
            <person name="Bhonagiri V."/>
            <person name="Zhang X."/>
            <person name="Suruliraj S."/>
            <person name="Warren W."/>
            <person name="Chinwalla A."/>
            <person name="Mardis E.R."/>
            <person name="Wilson R.K."/>
        </authorList>
    </citation>
    <scope>NUCLEOTIDE SEQUENCE [LARGE SCALE GENOMIC DNA]</scope>
    <source>
        <strain evidence="20 21">F0359</strain>
    </source>
</reference>
<evidence type="ECO:0000256" key="9">
    <source>
        <dbReference type="ARBA" id="ARBA00022679"/>
    </source>
</evidence>
<evidence type="ECO:0000256" key="2">
    <source>
        <dbReference type="ARBA" id="ARBA00004651"/>
    </source>
</evidence>
<dbReference type="InterPro" id="IPR003805">
    <property type="entry name" value="CobS"/>
</dbReference>
<evidence type="ECO:0000256" key="13">
    <source>
        <dbReference type="ARBA" id="ARBA00023136"/>
    </source>
</evidence>
<dbReference type="Proteomes" id="UP000003195">
    <property type="component" value="Unassembled WGS sequence"/>
</dbReference>
<dbReference type="GO" id="GO:0005886">
    <property type="term" value="C:plasma membrane"/>
    <property type="evidence" value="ECO:0007669"/>
    <property type="project" value="UniProtKB-SubCell"/>
</dbReference>
<dbReference type="HAMAP" id="MF_00719">
    <property type="entry name" value="CobS"/>
    <property type="match status" value="1"/>
</dbReference>
<evidence type="ECO:0000256" key="4">
    <source>
        <dbReference type="ARBA" id="ARBA00010561"/>
    </source>
</evidence>
<dbReference type="PANTHER" id="PTHR34148:SF1">
    <property type="entry name" value="ADENOSYLCOBINAMIDE-GDP RIBAZOLETRANSFERASE"/>
    <property type="match status" value="1"/>
</dbReference>
<dbReference type="RefSeq" id="WP_006943195.1">
    <property type="nucleotide sequence ID" value="NZ_GL538212.1"/>
</dbReference>
<evidence type="ECO:0000256" key="5">
    <source>
        <dbReference type="ARBA" id="ARBA00013200"/>
    </source>
</evidence>
<dbReference type="HOGENOM" id="CLU_057426_3_1_9"/>
<dbReference type="GO" id="GO:0051073">
    <property type="term" value="F:adenosylcobinamide-GDP ribazoletransferase activity"/>
    <property type="evidence" value="ECO:0007669"/>
    <property type="project" value="UniProtKB-UniRule"/>
</dbReference>
<keyword evidence="12 19" id="KW-1133">Transmembrane helix</keyword>
<comment type="cofactor">
    <cofactor evidence="1 19">
        <name>Mg(2+)</name>
        <dbReference type="ChEBI" id="CHEBI:18420"/>
    </cofactor>
</comment>
<comment type="similarity">
    <text evidence="4 19">Belongs to the CobS family.</text>
</comment>
<evidence type="ECO:0000256" key="7">
    <source>
        <dbReference type="ARBA" id="ARBA00022475"/>
    </source>
</evidence>
<evidence type="ECO:0000313" key="20">
    <source>
        <dbReference type="EMBL" id="EFQ03360.1"/>
    </source>
</evidence>
<keyword evidence="7 19" id="KW-1003">Cell membrane</keyword>
<evidence type="ECO:0000256" key="19">
    <source>
        <dbReference type="HAMAP-Rule" id="MF_00719"/>
    </source>
</evidence>
<evidence type="ECO:0000256" key="3">
    <source>
        <dbReference type="ARBA" id="ARBA00004663"/>
    </source>
</evidence>
<dbReference type="UniPathway" id="UPA00148">
    <property type="reaction ID" value="UER00238"/>
</dbReference>
<comment type="subcellular location">
    <subcellularLocation>
        <location evidence="2 19">Cell membrane</location>
        <topology evidence="2 19">Multi-pass membrane protein</topology>
    </subcellularLocation>
</comment>
<evidence type="ECO:0000256" key="11">
    <source>
        <dbReference type="ARBA" id="ARBA00022842"/>
    </source>
</evidence>
<keyword evidence="13 19" id="KW-0472">Membrane</keyword>
<evidence type="ECO:0000256" key="18">
    <source>
        <dbReference type="ARBA" id="ARBA00049504"/>
    </source>
</evidence>
<dbReference type="OrthoDB" id="9794626at2"/>
<evidence type="ECO:0000256" key="6">
    <source>
        <dbReference type="ARBA" id="ARBA00015850"/>
    </source>
</evidence>
<keyword evidence="8 19" id="KW-0169">Cobalamin biosynthesis</keyword>
<gene>
    <name evidence="19 20" type="primary">cobS</name>
    <name evidence="20" type="ORF">HMPREF9429_01788</name>
</gene>
<feature type="transmembrane region" description="Helical" evidence="19">
    <location>
        <begin position="27"/>
        <end position="47"/>
    </location>
</feature>
<comment type="catalytic activity">
    <reaction evidence="17 19">
        <text>alpha-ribazole + adenosylcob(III)inamide-GDP = adenosylcob(III)alamin + GMP + H(+)</text>
        <dbReference type="Rhea" id="RHEA:16049"/>
        <dbReference type="ChEBI" id="CHEBI:10329"/>
        <dbReference type="ChEBI" id="CHEBI:15378"/>
        <dbReference type="ChEBI" id="CHEBI:18408"/>
        <dbReference type="ChEBI" id="CHEBI:58115"/>
        <dbReference type="ChEBI" id="CHEBI:60487"/>
        <dbReference type="EC" id="2.7.8.26"/>
    </reaction>
</comment>
<dbReference type="EC" id="2.7.8.26" evidence="5 19"/>
<evidence type="ECO:0000256" key="16">
    <source>
        <dbReference type="ARBA" id="ARBA00032853"/>
    </source>
</evidence>
<keyword evidence="9 19" id="KW-0808">Transferase</keyword>
<evidence type="ECO:0000256" key="14">
    <source>
        <dbReference type="ARBA" id="ARBA00025228"/>
    </source>
</evidence>
<evidence type="ECO:0000256" key="12">
    <source>
        <dbReference type="ARBA" id="ARBA00022989"/>
    </source>
</evidence>
<evidence type="ECO:0000256" key="8">
    <source>
        <dbReference type="ARBA" id="ARBA00022573"/>
    </source>
</evidence>
<sequence>MRSFLIALQFLTRIQVASRLTWSDVDFGRAVVWFPVVGLLIGLLTALARGLTGILFSPFLSAVLTVACWYFLTGGLHSDGLMDAADGIYSGRDRKLSLEIMNDSCVGANGVAAFVFVILLKVACVGELTPAWPFLIGIPAAARFGAVLGILRFPYARERGLGRAFQDYAPRHALLKAFVVSLLPLLAVGIVYLYILAGAILVAYGAHRKVTARLGGLTGDTYGAVIEVTETVLLLVATLIIQMNNFFAMTAFI</sequence>
<name>E2ZE86_9FIRM</name>
<feature type="transmembrane region" description="Helical" evidence="19">
    <location>
        <begin position="131"/>
        <end position="153"/>
    </location>
</feature>
<feature type="transmembrane region" description="Helical" evidence="19">
    <location>
        <begin position="222"/>
        <end position="241"/>
    </location>
</feature>
<comment type="catalytic activity">
    <reaction evidence="18 19">
        <text>alpha-ribazole 5'-phosphate + adenosylcob(III)inamide-GDP = adenosylcob(III)alamin 5'-phosphate + GMP + H(+)</text>
        <dbReference type="Rhea" id="RHEA:23560"/>
        <dbReference type="ChEBI" id="CHEBI:15378"/>
        <dbReference type="ChEBI" id="CHEBI:57918"/>
        <dbReference type="ChEBI" id="CHEBI:58115"/>
        <dbReference type="ChEBI" id="CHEBI:60487"/>
        <dbReference type="ChEBI" id="CHEBI:60493"/>
        <dbReference type="EC" id="2.7.8.26"/>
    </reaction>
</comment>
<comment type="function">
    <text evidence="14 19">Joins adenosylcobinamide-GDP and alpha-ribazole to generate adenosylcobalamin (Ado-cobalamin). Also synthesizes adenosylcobalamin 5'-phosphate from adenosylcobinamide-GDP and alpha-ribazole 5'-phosphate.</text>
</comment>